<dbReference type="InterPro" id="IPR009057">
    <property type="entry name" value="Homeodomain-like_sf"/>
</dbReference>
<feature type="domain" description="Insertion element IS150 protein InsJ-like helix-turn-helix" evidence="2">
    <location>
        <begin position="64"/>
        <end position="116"/>
    </location>
</feature>
<gene>
    <name evidence="3" type="ORF">BSO21_24665</name>
</gene>
<evidence type="ECO:0000313" key="4">
    <source>
        <dbReference type="Proteomes" id="UP000187158"/>
    </source>
</evidence>
<dbReference type="Pfam" id="PF13518">
    <property type="entry name" value="HTH_28"/>
    <property type="match status" value="1"/>
</dbReference>
<name>A0ABX3GJA8_9BACL</name>
<dbReference type="InterPro" id="IPR055247">
    <property type="entry name" value="InsJ-like_HTH"/>
</dbReference>
<dbReference type="Gene3D" id="1.10.10.10">
    <property type="entry name" value="Winged helix-like DNA-binding domain superfamily/Winged helix DNA-binding domain"/>
    <property type="match status" value="2"/>
</dbReference>
<protein>
    <submittedName>
        <fullName evidence="3">Transposase</fullName>
    </submittedName>
</protein>
<comment type="caution">
    <text evidence="3">The sequence shown here is derived from an EMBL/GenBank/DDBJ whole genome shotgun (WGS) entry which is preliminary data.</text>
</comment>
<dbReference type="InterPro" id="IPR002514">
    <property type="entry name" value="Transposase_8"/>
</dbReference>
<dbReference type="Proteomes" id="UP000187158">
    <property type="component" value="Unassembled WGS sequence"/>
</dbReference>
<organism evidence="3 4">
    <name type="scientific">Paenibacillus odorifer</name>
    <dbReference type="NCBI Taxonomy" id="189426"/>
    <lineage>
        <taxon>Bacteria</taxon>
        <taxon>Bacillati</taxon>
        <taxon>Bacillota</taxon>
        <taxon>Bacilli</taxon>
        <taxon>Bacillales</taxon>
        <taxon>Paenibacillaceae</taxon>
        <taxon>Paenibacillus</taxon>
    </lineage>
</organism>
<dbReference type="InterPro" id="IPR052057">
    <property type="entry name" value="IS150/IS1296_orfA-like"/>
</dbReference>
<dbReference type="SUPFAM" id="SSF46689">
    <property type="entry name" value="Homeodomain-like"/>
    <property type="match status" value="2"/>
</dbReference>
<dbReference type="PANTHER" id="PTHR33795">
    <property type="entry name" value="INSERTION ELEMENT IS150 PROTEIN INSJ"/>
    <property type="match status" value="1"/>
</dbReference>
<proteinExistence type="inferred from homology"/>
<dbReference type="PANTHER" id="PTHR33795:SF1">
    <property type="entry name" value="INSERTION ELEMENT IS150 PROTEIN INSJ"/>
    <property type="match status" value="1"/>
</dbReference>
<comment type="similarity">
    <text evidence="1">Belongs to the IS150/IS1296 orfA family.</text>
</comment>
<dbReference type="EMBL" id="MPVP01000221">
    <property type="protein sequence ID" value="OMD20467.1"/>
    <property type="molecule type" value="Genomic_DNA"/>
</dbReference>
<evidence type="ECO:0000259" key="2">
    <source>
        <dbReference type="Pfam" id="PF13518"/>
    </source>
</evidence>
<sequence>MTRYSTDEKIQAIMRYKKGSESLKTIAKSIGIHHSVFSNWISQYEYHDEEAFKKGYTSYPAQIKLDVLNYMNEFGTSVRETAAIFNIASHSTILSWHRSLELHGMDALQPKKKGRPSMKKEPNKRKIQTLKEGSVEALQAEVERLRMENAYLKKLNALIQNKEKSPNKTKHE</sequence>
<reference evidence="3 4" key="1">
    <citation type="submission" date="2016-11" db="EMBL/GenBank/DDBJ databases">
        <title>Paenibacillus species isolates.</title>
        <authorList>
            <person name="Beno S.M."/>
        </authorList>
    </citation>
    <scope>NUCLEOTIDE SEQUENCE [LARGE SCALE GENOMIC DNA]</scope>
    <source>
        <strain evidence="3 4">FSL H7-0433</strain>
    </source>
</reference>
<dbReference type="InterPro" id="IPR036388">
    <property type="entry name" value="WH-like_DNA-bd_sf"/>
</dbReference>
<evidence type="ECO:0000256" key="1">
    <source>
        <dbReference type="ARBA" id="ARBA00038232"/>
    </source>
</evidence>
<evidence type="ECO:0000313" key="3">
    <source>
        <dbReference type="EMBL" id="OMD20467.1"/>
    </source>
</evidence>
<keyword evidence="4" id="KW-1185">Reference proteome</keyword>
<dbReference type="Pfam" id="PF01527">
    <property type="entry name" value="HTH_Tnp_1"/>
    <property type="match status" value="1"/>
</dbReference>
<accession>A0ABX3GJA8</accession>